<dbReference type="Proteomes" id="UP000645610">
    <property type="component" value="Unassembled WGS sequence"/>
</dbReference>
<gene>
    <name evidence="1" type="ORF">I2I01_02780</name>
</gene>
<dbReference type="InterPro" id="IPR028956">
    <property type="entry name" value="Imm51"/>
</dbReference>
<dbReference type="EMBL" id="JADQDP010000001">
    <property type="protein sequence ID" value="MBF9140540.1"/>
    <property type="molecule type" value="Genomic_DNA"/>
</dbReference>
<sequence length="119" mass="13162">MSATFPFQVTAAPPAVQPEYQLLIFADVGGLDDYYQLFQHYGFGGTADSWAEHIETIIEEKQPGLLEELEFGEGGHTFVAYASGPAAVADFMTCVLPHFDTLPHLQQYLSQADPADFFR</sequence>
<dbReference type="Pfam" id="PF15595">
    <property type="entry name" value="Imm51"/>
    <property type="match status" value="1"/>
</dbReference>
<evidence type="ECO:0008006" key="3">
    <source>
        <dbReference type="Google" id="ProtNLM"/>
    </source>
</evidence>
<accession>A0A931BAZ0</accession>
<comment type="caution">
    <text evidence="1">The sequence shown here is derived from an EMBL/GenBank/DDBJ whole genome shotgun (WGS) entry which is preliminary data.</text>
</comment>
<keyword evidence="2" id="KW-1185">Reference proteome</keyword>
<protein>
    <recommendedName>
        <fullName evidence="3">Immunity protein 51 of polymorphic toxin system</fullName>
    </recommendedName>
</protein>
<reference evidence="1 2" key="1">
    <citation type="submission" date="2020-11" db="EMBL/GenBank/DDBJ databases">
        <authorList>
            <person name="Kim M.K."/>
        </authorList>
    </citation>
    <scope>NUCLEOTIDE SEQUENCE [LARGE SCALE GENOMIC DNA]</scope>
    <source>
        <strain evidence="1 2">BT439</strain>
    </source>
</reference>
<dbReference type="RefSeq" id="WP_196284889.1">
    <property type="nucleotide sequence ID" value="NZ_JADQDP010000001.1"/>
</dbReference>
<proteinExistence type="predicted"/>
<evidence type="ECO:0000313" key="2">
    <source>
        <dbReference type="Proteomes" id="UP000645610"/>
    </source>
</evidence>
<evidence type="ECO:0000313" key="1">
    <source>
        <dbReference type="EMBL" id="MBF9140540.1"/>
    </source>
</evidence>
<name>A0A931BAZ0_9BACT</name>
<organism evidence="1 2">
    <name type="scientific">Hymenobacter properus</name>
    <dbReference type="NCBI Taxonomy" id="2791026"/>
    <lineage>
        <taxon>Bacteria</taxon>
        <taxon>Pseudomonadati</taxon>
        <taxon>Bacteroidota</taxon>
        <taxon>Cytophagia</taxon>
        <taxon>Cytophagales</taxon>
        <taxon>Hymenobacteraceae</taxon>
        <taxon>Hymenobacter</taxon>
    </lineage>
</organism>
<dbReference type="AlphaFoldDB" id="A0A931BAZ0"/>